<dbReference type="GO" id="GO:1904680">
    <property type="term" value="F:peptide transmembrane transporter activity"/>
    <property type="evidence" value="ECO:0007669"/>
    <property type="project" value="TreeGrafter"/>
</dbReference>
<evidence type="ECO:0000256" key="2">
    <source>
        <dbReference type="ARBA" id="ARBA00022448"/>
    </source>
</evidence>
<keyword evidence="2" id="KW-0813">Transport</keyword>
<organism evidence="5 6">
    <name type="scientific">Halocatena salina</name>
    <dbReference type="NCBI Taxonomy" id="2934340"/>
    <lineage>
        <taxon>Archaea</taxon>
        <taxon>Methanobacteriati</taxon>
        <taxon>Methanobacteriota</taxon>
        <taxon>Stenosarchaea group</taxon>
        <taxon>Halobacteria</taxon>
        <taxon>Halobacteriales</taxon>
        <taxon>Natronomonadaceae</taxon>
        <taxon>Halocatena</taxon>
    </lineage>
</organism>
<keyword evidence="6" id="KW-1185">Reference proteome</keyword>
<dbReference type="PROSITE" id="PS51318">
    <property type="entry name" value="TAT"/>
    <property type="match status" value="1"/>
</dbReference>
<reference evidence="5" key="1">
    <citation type="submission" date="2022-04" db="EMBL/GenBank/DDBJ databases">
        <title>Halocatena sp. nov., isolated from a salt lake.</title>
        <authorList>
            <person name="Cui H.-L."/>
        </authorList>
    </citation>
    <scope>NUCLEOTIDE SEQUENCE</scope>
    <source>
        <strain evidence="5">AD-1</strain>
        <plasmid evidence="5">unnamed1</plasmid>
    </source>
</reference>
<evidence type="ECO:0000259" key="4">
    <source>
        <dbReference type="Pfam" id="PF00496"/>
    </source>
</evidence>
<name>A0A8U0A4Z3_9EURY</name>
<dbReference type="GeneID" id="71929344"/>
<dbReference type="InterPro" id="IPR000914">
    <property type="entry name" value="SBP_5_dom"/>
</dbReference>
<dbReference type="PROSITE" id="PS51257">
    <property type="entry name" value="PROKAR_LIPOPROTEIN"/>
    <property type="match status" value="1"/>
</dbReference>
<dbReference type="Gene3D" id="3.10.105.10">
    <property type="entry name" value="Dipeptide-binding Protein, Domain 3"/>
    <property type="match status" value="1"/>
</dbReference>
<dbReference type="RefSeq" id="WP_247994935.1">
    <property type="nucleotide sequence ID" value="NZ_CP096020.1"/>
</dbReference>
<dbReference type="InterPro" id="IPR039424">
    <property type="entry name" value="SBP_5"/>
</dbReference>
<dbReference type="KEGG" id="haad:MW046_14815"/>
<geneLocation type="plasmid" evidence="5 6">
    <name>unnamed1</name>
</geneLocation>
<evidence type="ECO:0000313" key="6">
    <source>
        <dbReference type="Proteomes" id="UP000831768"/>
    </source>
</evidence>
<dbReference type="InterPro" id="IPR006311">
    <property type="entry name" value="TAT_signal"/>
</dbReference>
<dbReference type="PANTHER" id="PTHR30290">
    <property type="entry name" value="PERIPLASMIC BINDING COMPONENT OF ABC TRANSPORTER"/>
    <property type="match status" value="1"/>
</dbReference>
<evidence type="ECO:0000256" key="1">
    <source>
        <dbReference type="ARBA" id="ARBA00005695"/>
    </source>
</evidence>
<feature type="domain" description="Solute-binding protein family 5" evidence="4">
    <location>
        <begin position="89"/>
        <end position="482"/>
    </location>
</feature>
<dbReference type="PANTHER" id="PTHR30290:SF9">
    <property type="entry name" value="OLIGOPEPTIDE-BINDING PROTEIN APPA"/>
    <property type="match status" value="1"/>
</dbReference>
<keyword evidence="5" id="KW-0614">Plasmid</keyword>
<dbReference type="Gene3D" id="3.40.190.10">
    <property type="entry name" value="Periplasmic binding protein-like II"/>
    <property type="match status" value="1"/>
</dbReference>
<keyword evidence="3" id="KW-0732">Signal</keyword>
<sequence length="605" mass="68485">MTFQHRNAGGGERLHRREFMAAAGAVGIAGIAGCLGGSGSDSEAFVYAFGRSPTEVQFNIFRQSNFAHSLQDQTHHYIAKGDITGNVWPDLPTSLSTDGNTLVIEFPEDYSWWSGDDLTAEDYWTYLEIRRLQDPEASHIKDNVLVDDYTIERTFKGNVSSDLMRADLTDQTFGKLTTPRWIYKEYLERLQDATTQKERDGVLDDLRNMQIPIDQLSEEGLGNGPYKVVDWSDNDTAFELYEDHPLAEQTNVKQVRLVSELATENIRAMEVNNELDMYPEGLIGEVDRDDYPDNLQNWKEIDWFRMQKITFNWENEHLAKRPVRRAITHALDLHPMVDAAVEAGLVGKPPALQTGIRSSIHEKYLGKGWVDQLIEYPIEADEAGAVEQLEKAGYTRENGTVLDENGNPVEFTFLTNDGQFQSSTGVVVSDQLESFGFGMDVTTVGSTDYYQRLEQYDHDMWWIWHVAAALWHPTSYFSNDFYGVEVGDPNSDSETGVTGIPFELEIPSEVGAETTDGDSVTIEPAQLMTDLPVASSQKEVKEITRTLVQWFNFDLPNLTWIEERNGSWGDVKAYDFPSGDEENVKLDMDRPGETALMHCWIDRAK</sequence>
<gene>
    <name evidence="5" type="ORF">MW046_14815</name>
</gene>
<dbReference type="Pfam" id="PF00496">
    <property type="entry name" value="SBP_bac_5"/>
    <property type="match status" value="1"/>
</dbReference>
<dbReference type="EMBL" id="CP096020">
    <property type="protein sequence ID" value="UPM44281.1"/>
    <property type="molecule type" value="Genomic_DNA"/>
</dbReference>
<dbReference type="GO" id="GO:0015833">
    <property type="term" value="P:peptide transport"/>
    <property type="evidence" value="ECO:0007669"/>
    <property type="project" value="TreeGrafter"/>
</dbReference>
<comment type="similarity">
    <text evidence="1">Belongs to the bacterial solute-binding protein 5 family.</text>
</comment>
<dbReference type="Proteomes" id="UP000831768">
    <property type="component" value="Plasmid unnamed1"/>
</dbReference>
<dbReference type="AlphaFoldDB" id="A0A8U0A4Z3"/>
<dbReference type="SUPFAM" id="SSF53850">
    <property type="entry name" value="Periplasmic binding protein-like II"/>
    <property type="match status" value="1"/>
</dbReference>
<evidence type="ECO:0000313" key="5">
    <source>
        <dbReference type="EMBL" id="UPM44281.1"/>
    </source>
</evidence>
<protein>
    <submittedName>
        <fullName evidence="5">ABC transporter substrate-binding protein</fullName>
    </submittedName>
</protein>
<evidence type="ECO:0000256" key="3">
    <source>
        <dbReference type="ARBA" id="ARBA00022729"/>
    </source>
</evidence>
<proteinExistence type="inferred from homology"/>
<accession>A0A8U0A4Z3</accession>